<dbReference type="EMBL" id="QJSX01000003">
    <property type="protein sequence ID" value="PYE55235.1"/>
    <property type="molecule type" value="Genomic_DNA"/>
</dbReference>
<dbReference type="InterPro" id="IPR006750">
    <property type="entry name" value="YdcZ"/>
</dbReference>
<reference evidence="2 3" key="1">
    <citation type="submission" date="2018-06" db="EMBL/GenBank/DDBJ databases">
        <title>Genomic Encyclopedia of Type Strains, Phase IV (KMG-IV): sequencing the most valuable type-strain genomes for metagenomic binning, comparative biology and taxonomic classification.</title>
        <authorList>
            <person name="Goeker M."/>
        </authorList>
    </citation>
    <scope>NUCLEOTIDE SEQUENCE [LARGE SCALE GENOMIC DNA]</scope>
    <source>
        <strain evidence="2 3">DSM 18048</strain>
    </source>
</reference>
<feature type="transmembrane region" description="Helical" evidence="1">
    <location>
        <begin position="36"/>
        <end position="55"/>
    </location>
</feature>
<comment type="caution">
    <text evidence="2">The sequence shown here is derived from an EMBL/GenBank/DDBJ whole genome shotgun (WGS) entry which is preliminary data.</text>
</comment>
<evidence type="ECO:0000313" key="2">
    <source>
        <dbReference type="EMBL" id="PYE55235.1"/>
    </source>
</evidence>
<gene>
    <name evidence="2" type="ORF">DES52_10365</name>
</gene>
<evidence type="ECO:0000256" key="1">
    <source>
        <dbReference type="SAM" id="Phobius"/>
    </source>
</evidence>
<dbReference type="PANTHER" id="PTHR34821:SF2">
    <property type="entry name" value="INNER MEMBRANE PROTEIN YDCZ"/>
    <property type="match status" value="1"/>
</dbReference>
<keyword evidence="1" id="KW-1133">Transmembrane helix</keyword>
<keyword evidence="3" id="KW-1185">Reference proteome</keyword>
<dbReference type="AlphaFoldDB" id="A0A318S947"/>
<keyword evidence="1" id="KW-0472">Membrane</keyword>
<feature type="transmembrane region" description="Helical" evidence="1">
    <location>
        <begin position="67"/>
        <end position="87"/>
    </location>
</feature>
<sequence>MVAALLGTLGAGLGLSVGLAFNVRLAAHARHAVLASLVNFAVGFALTGLLALLGVGGLASAPFEAPLWMFLGGAVGAGYVTATLFTARALGVAASTAGVTLGQILGARLIDAFGLLGQSVRAVSIPDMIGAALLLGAVVLLARERSR</sequence>
<evidence type="ECO:0000313" key="3">
    <source>
        <dbReference type="Proteomes" id="UP000248326"/>
    </source>
</evidence>
<dbReference type="PANTHER" id="PTHR34821">
    <property type="entry name" value="INNER MEMBRANE PROTEIN YDCZ"/>
    <property type="match status" value="1"/>
</dbReference>
<organism evidence="2 3">
    <name type="scientific">Deinococcus yavapaiensis KR-236</name>
    <dbReference type="NCBI Taxonomy" id="694435"/>
    <lineage>
        <taxon>Bacteria</taxon>
        <taxon>Thermotogati</taxon>
        <taxon>Deinococcota</taxon>
        <taxon>Deinococci</taxon>
        <taxon>Deinococcales</taxon>
        <taxon>Deinococcaceae</taxon>
        <taxon>Deinococcus</taxon>
    </lineage>
</organism>
<dbReference type="Pfam" id="PF04657">
    <property type="entry name" value="DMT_YdcZ"/>
    <property type="match status" value="1"/>
</dbReference>
<feature type="transmembrane region" description="Helical" evidence="1">
    <location>
        <begin position="123"/>
        <end position="142"/>
    </location>
</feature>
<dbReference type="GO" id="GO:0005886">
    <property type="term" value="C:plasma membrane"/>
    <property type="evidence" value="ECO:0007669"/>
    <property type="project" value="TreeGrafter"/>
</dbReference>
<dbReference type="RefSeq" id="WP_110885598.1">
    <property type="nucleotide sequence ID" value="NZ_QJSX01000003.1"/>
</dbReference>
<dbReference type="Proteomes" id="UP000248326">
    <property type="component" value="Unassembled WGS sequence"/>
</dbReference>
<name>A0A318S947_9DEIO</name>
<accession>A0A318S947</accession>
<proteinExistence type="predicted"/>
<protein>
    <submittedName>
        <fullName evidence="2">Transporter family-2 protein</fullName>
    </submittedName>
</protein>
<keyword evidence="1" id="KW-0812">Transmembrane</keyword>
<dbReference type="OrthoDB" id="71749at2"/>